<evidence type="ECO:0000256" key="1">
    <source>
        <dbReference type="SAM" id="MobiDB-lite"/>
    </source>
</evidence>
<feature type="region of interest" description="Disordered" evidence="1">
    <location>
        <begin position="1"/>
        <end position="26"/>
    </location>
</feature>
<reference evidence="2 3" key="1">
    <citation type="submission" date="2024-04" db="EMBL/GenBank/DDBJ databases">
        <title>Tritrichomonas musculus Genome.</title>
        <authorList>
            <person name="Alves-Ferreira E."/>
            <person name="Grigg M."/>
            <person name="Lorenzi H."/>
            <person name="Galac M."/>
        </authorList>
    </citation>
    <scope>NUCLEOTIDE SEQUENCE [LARGE SCALE GENOMIC DNA]</scope>
    <source>
        <strain evidence="2 3">EAF2021</strain>
    </source>
</reference>
<protein>
    <recommendedName>
        <fullName evidence="4">HAT C-terminal dimerisation domain-containing protein</fullName>
    </recommendedName>
</protein>
<sequence>MDDNEDTNEKQPFKPRESKNSVPLGWTPTDIRGKKEWRCKDVQFIFLFNEYRRCSHTCEKKNIFRHKRHVYKIAQKDDKDFPKKILKKIQNITYHEFNKRYLYQLAMLCGRIDISFQKAVSDAMRNFTLFLLNEGFNFGRNIEYDKISIEKSLAKVSIQQLSNQLIEVAQNEFATQIHMFEKKKFCALLCDAGTVLKTHCLHFILTLVGDPVLKLFFDSYDGDSFDSEFYHNCFFEVFQKLRENNIYICSLTSDSLPAQVKGWKTFLETSTNPMIKAIYRIPCFGHMLNLVYKDIVRESELLCQTISIILSIVQIIRKPQAIDFIGSKCPTVSKTRWLYIVDILLFLLDKRDKINNYLQIQSSDKDDEKFLIDENMEFAYKLLVILKMFSLVVEKDSFQLFNIVPLMREFFSEINMLYSCIEKKEWRDIISITDASMRIRLKKNAYSETITSYALSGAGRSELRKKYISIRTKNGYALSLSTPIESLKNERIKFEHKHTPLYTGELPLESDCITIEDNEEEEELDIESAIKDILEDQDEISLELHELIKTPFEERICKDPYQNIYHESKTELISVGSLIDIPQQYIEEKFDEFLFDDPINLDFIKYTIDPPYLLWQKAYCYDQTWEIFSELALRFSCSFSSETIVERYLSIQKCIQNDKMTNISLPVVKARLQLHETSIK</sequence>
<evidence type="ECO:0000313" key="3">
    <source>
        <dbReference type="Proteomes" id="UP001470230"/>
    </source>
</evidence>
<feature type="compositionally biased region" description="Basic and acidic residues" evidence="1">
    <location>
        <begin position="7"/>
        <end position="19"/>
    </location>
</feature>
<dbReference type="InterPro" id="IPR012337">
    <property type="entry name" value="RNaseH-like_sf"/>
</dbReference>
<keyword evidence="3" id="KW-1185">Reference proteome</keyword>
<gene>
    <name evidence="2" type="ORF">M9Y10_035002</name>
</gene>
<dbReference type="EMBL" id="JAPFFF010000005">
    <property type="protein sequence ID" value="KAK8890230.1"/>
    <property type="molecule type" value="Genomic_DNA"/>
</dbReference>
<dbReference type="SUPFAM" id="SSF53098">
    <property type="entry name" value="Ribonuclease H-like"/>
    <property type="match status" value="1"/>
</dbReference>
<comment type="caution">
    <text evidence="2">The sequence shown here is derived from an EMBL/GenBank/DDBJ whole genome shotgun (WGS) entry which is preliminary data.</text>
</comment>
<accession>A0ABR2KGH2</accession>
<dbReference type="Proteomes" id="UP001470230">
    <property type="component" value="Unassembled WGS sequence"/>
</dbReference>
<evidence type="ECO:0000313" key="2">
    <source>
        <dbReference type="EMBL" id="KAK8890230.1"/>
    </source>
</evidence>
<organism evidence="2 3">
    <name type="scientific">Tritrichomonas musculus</name>
    <dbReference type="NCBI Taxonomy" id="1915356"/>
    <lineage>
        <taxon>Eukaryota</taxon>
        <taxon>Metamonada</taxon>
        <taxon>Parabasalia</taxon>
        <taxon>Tritrichomonadida</taxon>
        <taxon>Tritrichomonadidae</taxon>
        <taxon>Tritrichomonas</taxon>
    </lineage>
</organism>
<name>A0ABR2KGH2_9EUKA</name>
<proteinExistence type="predicted"/>
<evidence type="ECO:0008006" key="4">
    <source>
        <dbReference type="Google" id="ProtNLM"/>
    </source>
</evidence>